<organism evidence="1 2">
    <name type="scientific">Racocetra persica</name>
    <dbReference type="NCBI Taxonomy" id="160502"/>
    <lineage>
        <taxon>Eukaryota</taxon>
        <taxon>Fungi</taxon>
        <taxon>Fungi incertae sedis</taxon>
        <taxon>Mucoromycota</taxon>
        <taxon>Glomeromycotina</taxon>
        <taxon>Glomeromycetes</taxon>
        <taxon>Diversisporales</taxon>
        <taxon>Gigasporaceae</taxon>
        <taxon>Racocetra</taxon>
    </lineage>
</organism>
<gene>
    <name evidence="1" type="ORF">RPERSI_LOCUS35823</name>
</gene>
<sequence length="46" mass="5251">SGFSHNSFLRNSLDPGVALKHSPWPVSIAGVDCLLNRYFFRRGFHF</sequence>
<dbReference type="Proteomes" id="UP000789920">
    <property type="component" value="Unassembled WGS sequence"/>
</dbReference>
<evidence type="ECO:0000313" key="2">
    <source>
        <dbReference type="Proteomes" id="UP000789920"/>
    </source>
</evidence>
<reference evidence="1" key="1">
    <citation type="submission" date="2021-06" db="EMBL/GenBank/DDBJ databases">
        <authorList>
            <person name="Kallberg Y."/>
            <person name="Tangrot J."/>
            <person name="Rosling A."/>
        </authorList>
    </citation>
    <scope>NUCLEOTIDE SEQUENCE</scope>
    <source>
        <strain evidence="1">MA461A</strain>
    </source>
</reference>
<evidence type="ECO:0000313" key="1">
    <source>
        <dbReference type="EMBL" id="CAG8849893.1"/>
    </source>
</evidence>
<dbReference type="EMBL" id="CAJVQC010167947">
    <property type="protein sequence ID" value="CAG8849893.1"/>
    <property type="molecule type" value="Genomic_DNA"/>
</dbReference>
<keyword evidence="2" id="KW-1185">Reference proteome</keyword>
<name>A0ACA9SXF2_9GLOM</name>
<proteinExistence type="predicted"/>
<comment type="caution">
    <text evidence="1">The sequence shown here is derived from an EMBL/GenBank/DDBJ whole genome shotgun (WGS) entry which is preliminary data.</text>
</comment>
<feature type="non-terminal residue" evidence="1">
    <location>
        <position position="1"/>
    </location>
</feature>
<accession>A0ACA9SXF2</accession>
<feature type="non-terminal residue" evidence="1">
    <location>
        <position position="46"/>
    </location>
</feature>
<protein>
    <submittedName>
        <fullName evidence="1">18610_t:CDS:1</fullName>
    </submittedName>
</protein>